<sequence>MPSLPATDEWVVASTSSTADQQQLASPASTPTKRASRSSRISNNVDYAAFARTTEAASIEFRVGDTVIIDHTPKLGQKFLAPPPYLVQKKKQKQSKKGKGKRRAVPMADAGGDDSEVDDDDEVWKHEDGLKAGEKVGIITRLYEDERGRKMALVRWFARPGAVWGPDGPEADEDAGPVLPYELYYTSDSTHLSEARILRQRATANPFSSPSASPSKRSRNDATASPARSGSLQLSSAALFRTPQHSDPVPVTAIVSHAEVFSPDTLPDLNITASQQRPLPTFLCRTVYDVKPIPGAGFWGGLNWDEHREKAVKSYHRLMEEKESGRAVDGWDVEAVMEESEEEEDDEVERERARRSKAAKERAWQREKQRQQASANTGGSKTKRTAKAKAASSESDSSSEAGESSDAHFSSDDDEEDDSLVTPTKKHRSQQLLTPSSSGTRKRGRSSIQTSPTEKVPPVKRRKVQQRKKKKNASAPAIGSGSSHNPLPPLLQAAHLESLTPFERAKALLHVSATPEALPCREEQREQIRSFLEDSILGRSGGCLYIHGVPGTGKTATVHSVVRELQNDEDMDGFTFVEINGMKISEPMAAFSHLWQALAPADSLGSRKTSPKAALAALENHFANPDPARKTTVVLVDELDQMLTKRQDVLYNFFNWPHVAHSRLVVLAVANTMDLPERELSGKIRSRLGTNRIPFQPYTWTELKRILEARLSLVADPNATGASKTKPAVPLFDDVALQKIAKSVAGISGDARKALDVARRTLDRVALRLTKESSESESGRPRGADALLAKLERGEIKCTIQDATQAYNDMTRQGPAAFVRRCSTMGKVLLLAVAQCVRRAGVPEVELDTVLSWHLDFLRQTSLCPASASPTKHELVGLVAQLHALRLLTAESQRLDVFQRVRSGVDEGDLFAALREDEELMMHVPKVI</sequence>
<dbReference type="PANTHER" id="PTHR10763">
    <property type="entry name" value="CELL DIVISION CONTROL PROTEIN 6-RELATED"/>
    <property type="match status" value="1"/>
</dbReference>
<dbReference type="PANTHER" id="PTHR10763:SF23">
    <property type="entry name" value="ORIGIN RECOGNITION COMPLEX SUBUNIT 1"/>
    <property type="match status" value="1"/>
</dbReference>
<keyword evidence="3 10" id="KW-0235">DNA replication</keyword>
<dbReference type="GO" id="GO:0046872">
    <property type="term" value="F:metal ion binding"/>
    <property type="evidence" value="ECO:0007669"/>
    <property type="project" value="UniProtKB-KW"/>
</dbReference>
<reference evidence="13 14" key="1">
    <citation type="submission" date="2020-11" db="EMBL/GenBank/DDBJ databases">
        <title>Kefir isolates.</title>
        <authorList>
            <person name="Marcisauskas S."/>
            <person name="Kim Y."/>
            <person name="Blasche S."/>
        </authorList>
    </citation>
    <scope>NUCLEOTIDE SEQUENCE [LARGE SCALE GENOMIC DNA]</scope>
    <source>
        <strain evidence="13 14">KR</strain>
    </source>
</reference>
<dbReference type="CDD" id="cd00009">
    <property type="entry name" value="AAA"/>
    <property type="match status" value="1"/>
</dbReference>
<evidence type="ECO:0000256" key="9">
    <source>
        <dbReference type="ARBA" id="ARBA00023242"/>
    </source>
</evidence>
<protein>
    <recommendedName>
        <fullName evidence="10">Origin recognition complex subunit 1</fullName>
    </recommendedName>
</protein>
<dbReference type="GO" id="GO:0033314">
    <property type="term" value="P:mitotic DNA replication checkpoint signaling"/>
    <property type="evidence" value="ECO:0007669"/>
    <property type="project" value="TreeGrafter"/>
</dbReference>
<dbReference type="InterPro" id="IPR003593">
    <property type="entry name" value="AAA+_ATPase"/>
</dbReference>
<keyword evidence="4" id="KW-0479">Metal-binding</keyword>
<dbReference type="GO" id="GO:0003682">
    <property type="term" value="F:chromatin binding"/>
    <property type="evidence" value="ECO:0007669"/>
    <property type="project" value="InterPro"/>
</dbReference>
<feature type="compositionally biased region" description="Polar residues" evidence="11">
    <location>
        <begin position="13"/>
        <end position="44"/>
    </location>
</feature>
<keyword evidence="5 10" id="KW-0547">Nucleotide-binding</keyword>
<dbReference type="InterPro" id="IPR050311">
    <property type="entry name" value="ORC1/CDC6"/>
</dbReference>
<evidence type="ECO:0000256" key="10">
    <source>
        <dbReference type="RuleBase" id="RU365058"/>
    </source>
</evidence>
<comment type="similarity">
    <text evidence="2 10">Belongs to the ORC1 family.</text>
</comment>
<feature type="region of interest" description="Disordered" evidence="11">
    <location>
        <begin position="321"/>
        <end position="489"/>
    </location>
</feature>
<feature type="compositionally biased region" description="Basic residues" evidence="11">
    <location>
        <begin position="88"/>
        <end position="104"/>
    </location>
</feature>
<comment type="caution">
    <text evidence="13">The sequence shown here is derived from an EMBL/GenBank/DDBJ whole genome shotgun (WGS) entry which is preliminary data.</text>
</comment>
<keyword evidence="8 10" id="KW-0238">DNA-binding</keyword>
<proteinExistence type="inferred from homology"/>
<evidence type="ECO:0000259" key="12">
    <source>
        <dbReference type="PROSITE" id="PS51038"/>
    </source>
</evidence>
<evidence type="ECO:0000256" key="1">
    <source>
        <dbReference type="ARBA" id="ARBA00004123"/>
    </source>
</evidence>
<evidence type="ECO:0000256" key="11">
    <source>
        <dbReference type="SAM" id="MobiDB-lite"/>
    </source>
</evidence>
<accession>A0A9P6W6B3</accession>
<evidence type="ECO:0000256" key="5">
    <source>
        <dbReference type="ARBA" id="ARBA00022741"/>
    </source>
</evidence>
<dbReference type="Pfam" id="PF00004">
    <property type="entry name" value="AAA"/>
    <property type="match status" value="1"/>
</dbReference>
<feature type="compositionally biased region" description="Acidic residues" evidence="11">
    <location>
        <begin position="331"/>
        <end position="348"/>
    </location>
</feature>
<dbReference type="PROSITE" id="PS51038">
    <property type="entry name" value="BAH"/>
    <property type="match status" value="1"/>
</dbReference>
<dbReference type="GO" id="GO:0005524">
    <property type="term" value="F:ATP binding"/>
    <property type="evidence" value="ECO:0007669"/>
    <property type="project" value="UniProtKB-KW"/>
</dbReference>
<dbReference type="Proteomes" id="UP000777482">
    <property type="component" value="Unassembled WGS sequence"/>
</dbReference>
<comment type="function">
    <text evidence="10">Component of the origin recognition complex (ORC) that binds origins of replication. DNA-binding is ATP-dependent, however specific DNA sequences that define origins of replication have not been identified so far. ORC is required to assemble the pre-replication complex necessary to initiate DNA replication.</text>
</comment>
<gene>
    <name evidence="13" type="primary">ORC1</name>
    <name evidence="13" type="ORF">C6P46_005904</name>
</gene>
<dbReference type="OrthoDB" id="1926878at2759"/>
<feature type="compositionally biased region" description="Low complexity" evidence="11">
    <location>
        <begin position="388"/>
        <end position="404"/>
    </location>
</feature>
<evidence type="ECO:0000256" key="7">
    <source>
        <dbReference type="ARBA" id="ARBA00022842"/>
    </source>
</evidence>
<evidence type="ECO:0000313" key="14">
    <source>
        <dbReference type="Proteomes" id="UP000777482"/>
    </source>
</evidence>
<dbReference type="AlphaFoldDB" id="A0A9P6W6B3"/>
<feature type="domain" description="BAH" evidence="12">
    <location>
        <begin position="115"/>
        <end position="299"/>
    </location>
</feature>
<organism evidence="13 14">
    <name type="scientific">Rhodotorula mucilaginosa</name>
    <name type="common">Yeast</name>
    <name type="synonym">Rhodotorula rubra</name>
    <dbReference type="NCBI Taxonomy" id="5537"/>
    <lineage>
        <taxon>Eukaryota</taxon>
        <taxon>Fungi</taxon>
        <taxon>Dikarya</taxon>
        <taxon>Basidiomycota</taxon>
        <taxon>Pucciniomycotina</taxon>
        <taxon>Microbotryomycetes</taxon>
        <taxon>Sporidiobolales</taxon>
        <taxon>Sporidiobolaceae</taxon>
        <taxon>Rhodotorula</taxon>
    </lineage>
</organism>
<feature type="compositionally biased region" description="Polar residues" evidence="11">
    <location>
        <begin position="221"/>
        <end position="230"/>
    </location>
</feature>
<dbReference type="InterPro" id="IPR027417">
    <property type="entry name" value="P-loop_NTPase"/>
</dbReference>
<feature type="compositionally biased region" description="Acidic residues" evidence="11">
    <location>
        <begin position="111"/>
        <end position="120"/>
    </location>
</feature>
<dbReference type="SMART" id="SM00382">
    <property type="entry name" value="AAA"/>
    <property type="match status" value="1"/>
</dbReference>
<dbReference type="GO" id="GO:0006270">
    <property type="term" value="P:DNA replication initiation"/>
    <property type="evidence" value="ECO:0007669"/>
    <property type="project" value="TreeGrafter"/>
</dbReference>
<comment type="subcellular location">
    <subcellularLocation>
        <location evidence="1 10">Nucleus</location>
    </subcellularLocation>
</comment>
<evidence type="ECO:0000256" key="4">
    <source>
        <dbReference type="ARBA" id="ARBA00022723"/>
    </source>
</evidence>
<feature type="compositionally biased region" description="Basic and acidic residues" evidence="11">
    <location>
        <begin position="358"/>
        <end position="370"/>
    </location>
</feature>
<dbReference type="Gene3D" id="3.40.50.300">
    <property type="entry name" value="P-loop containing nucleotide triphosphate hydrolases"/>
    <property type="match status" value="1"/>
</dbReference>
<name>A0A9P6W6B3_RHOMI</name>
<feature type="region of interest" description="Disordered" evidence="11">
    <location>
        <begin position="1"/>
        <end position="44"/>
    </location>
</feature>
<dbReference type="SUPFAM" id="SSF52540">
    <property type="entry name" value="P-loop containing nucleoside triphosphate hydrolases"/>
    <property type="match status" value="1"/>
</dbReference>
<feature type="region of interest" description="Disordered" evidence="11">
    <location>
        <begin position="203"/>
        <end position="230"/>
    </location>
</feature>
<dbReference type="InterPro" id="IPR003959">
    <property type="entry name" value="ATPase_AAA_core"/>
</dbReference>
<keyword evidence="7" id="KW-0460">Magnesium</keyword>
<feature type="region of interest" description="Disordered" evidence="11">
    <location>
        <begin position="80"/>
        <end position="120"/>
    </location>
</feature>
<evidence type="ECO:0000256" key="2">
    <source>
        <dbReference type="ARBA" id="ARBA00008398"/>
    </source>
</evidence>
<comment type="subunit">
    <text evidence="10">ORC is composed of six subunits.</text>
</comment>
<dbReference type="InterPro" id="IPR043151">
    <property type="entry name" value="BAH_sf"/>
</dbReference>
<dbReference type="GO" id="GO:0003688">
    <property type="term" value="F:DNA replication origin binding"/>
    <property type="evidence" value="ECO:0007669"/>
    <property type="project" value="UniProtKB-ARBA"/>
</dbReference>
<dbReference type="GO" id="GO:0016887">
    <property type="term" value="F:ATP hydrolysis activity"/>
    <property type="evidence" value="ECO:0007669"/>
    <property type="project" value="InterPro"/>
</dbReference>
<dbReference type="GO" id="GO:0005664">
    <property type="term" value="C:nuclear origin of replication recognition complex"/>
    <property type="evidence" value="ECO:0007669"/>
    <property type="project" value="TreeGrafter"/>
</dbReference>
<evidence type="ECO:0000256" key="6">
    <source>
        <dbReference type="ARBA" id="ARBA00022840"/>
    </source>
</evidence>
<evidence type="ECO:0000256" key="3">
    <source>
        <dbReference type="ARBA" id="ARBA00022705"/>
    </source>
</evidence>
<dbReference type="EMBL" id="PUHQ01000007">
    <property type="protein sequence ID" value="KAG0665810.1"/>
    <property type="molecule type" value="Genomic_DNA"/>
</dbReference>
<dbReference type="Gene3D" id="2.30.30.490">
    <property type="match status" value="1"/>
</dbReference>
<evidence type="ECO:0000256" key="8">
    <source>
        <dbReference type="ARBA" id="ARBA00023125"/>
    </source>
</evidence>
<keyword evidence="6 10" id="KW-0067">ATP-binding</keyword>
<feature type="compositionally biased region" description="Basic residues" evidence="11">
    <location>
        <begin position="458"/>
        <end position="472"/>
    </location>
</feature>
<evidence type="ECO:0000313" key="13">
    <source>
        <dbReference type="EMBL" id="KAG0665810.1"/>
    </source>
</evidence>
<keyword evidence="9 10" id="KW-0539">Nucleus</keyword>
<keyword evidence="14" id="KW-1185">Reference proteome</keyword>
<dbReference type="FunFam" id="3.40.50.300:FF:000199">
    <property type="entry name" value="Origin recognition complex subunit 1"/>
    <property type="match status" value="1"/>
</dbReference>
<dbReference type="InterPro" id="IPR001025">
    <property type="entry name" value="BAH_dom"/>
</dbReference>